<accession>A0A6C0HT50</accession>
<dbReference type="GO" id="GO:0016579">
    <property type="term" value="P:protein deubiquitination"/>
    <property type="evidence" value="ECO:0007669"/>
    <property type="project" value="InterPro"/>
</dbReference>
<dbReference type="EMBL" id="MN740006">
    <property type="protein sequence ID" value="QHT83073.1"/>
    <property type="molecule type" value="Genomic_DNA"/>
</dbReference>
<sequence length="328" mass="38398">MNLEKYQNVGRSGLTNLGNTCFINSCIQILFHTYELCEYYEKHTLPNTEESLLIKELFDLKQLLWSKRCVVSPNRFISVLHDISSKKGAMSFSGFFQNDVTEFLLFIFENMHSCFSKFQSNKDIVDSKDITSICRNYIITLMKRGEYSKITSIFYGIKCTILVKKEIQINPELFFIFHLPIPDVPETTLENCIELYLKDEMLEGENGLIDPVTEKREDILKKTILCKLPNILIIDFQRFKMTSGLKKNQCMIHYDLFLDLTKYVSGEKHNYELYGVINHTGGIYGGHYTSYIKNANKKWYHYNDNIVKEASTQEICSTKSYCLFYRRI</sequence>
<dbReference type="PROSITE" id="PS50235">
    <property type="entry name" value="USP_3"/>
    <property type="match status" value="1"/>
</dbReference>
<dbReference type="SUPFAM" id="SSF54001">
    <property type="entry name" value="Cysteine proteinases"/>
    <property type="match status" value="1"/>
</dbReference>
<dbReference type="InterPro" id="IPR001394">
    <property type="entry name" value="Peptidase_C19_UCH"/>
</dbReference>
<dbReference type="Pfam" id="PF00443">
    <property type="entry name" value="UCH"/>
    <property type="match status" value="1"/>
</dbReference>
<name>A0A6C0HT50_9ZZZZ</name>
<dbReference type="GO" id="GO:0004843">
    <property type="term" value="F:cysteine-type deubiquitinase activity"/>
    <property type="evidence" value="ECO:0007669"/>
    <property type="project" value="InterPro"/>
</dbReference>
<dbReference type="PANTHER" id="PTHR21646">
    <property type="entry name" value="UBIQUITIN CARBOXYL-TERMINAL HYDROLASE"/>
    <property type="match status" value="1"/>
</dbReference>
<organism evidence="2">
    <name type="scientific">viral metagenome</name>
    <dbReference type="NCBI Taxonomy" id="1070528"/>
    <lineage>
        <taxon>unclassified sequences</taxon>
        <taxon>metagenomes</taxon>
        <taxon>organismal metagenomes</taxon>
    </lineage>
</organism>
<dbReference type="InterPro" id="IPR050185">
    <property type="entry name" value="Ub_carboxyl-term_hydrolase"/>
</dbReference>
<feature type="domain" description="USP" evidence="1">
    <location>
        <begin position="12"/>
        <end position="328"/>
    </location>
</feature>
<dbReference type="InterPro" id="IPR038765">
    <property type="entry name" value="Papain-like_cys_pep_sf"/>
</dbReference>
<reference evidence="2" key="1">
    <citation type="journal article" date="2020" name="Nature">
        <title>Giant virus diversity and host interactions through global metagenomics.</title>
        <authorList>
            <person name="Schulz F."/>
            <person name="Roux S."/>
            <person name="Paez-Espino D."/>
            <person name="Jungbluth S."/>
            <person name="Walsh D.A."/>
            <person name="Denef V.J."/>
            <person name="McMahon K.D."/>
            <person name="Konstantinidis K.T."/>
            <person name="Eloe-Fadrosh E.A."/>
            <person name="Kyrpides N.C."/>
            <person name="Woyke T."/>
        </authorList>
    </citation>
    <scope>NUCLEOTIDE SEQUENCE</scope>
    <source>
        <strain evidence="2">GVMAG-M-3300023184-167</strain>
    </source>
</reference>
<protein>
    <recommendedName>
        <fullName evidence="1">USP domain-containing protein</fullName>
    </recommendedName>
</protein>
<dbReference type="PROSITE" id="PS00972">
    <property type="entry name" value="USP_1"/>
    <property type="match status" value="1"/>
</dbReference>
<evidence type="ECO:0000313" key="2">
    <source>
        <dbReference type="EMBL" id="QHT83073.1"/>
    </source>
</evidence>
<dbReference type="InterPro" id="IPR018200">
    <property type="entry name" value="USP_CS"/>
</dbReference>
<dbReference type="Gene3D" id="3.90.70.10">
    <property type="entry name" value="Cysteine proteinases"/>
    <property type="match status" value="1"/>
</dbReference>
<dbReference type="PROSITE" id="PS00973">
    <property type="entry name" value="USP_2"/>
    <property type="match status" value="1"/>
</dbReference>
<evidence type="ECO:0000259" key="1">
    <source>
        <dbReference type="PROSITE" id="PS50235"/>
    </source>
</evidence>
<dbReference type="InterPro" id="IPR028889">
    <property type="entry name" value="USP"/>
</dbReference>
<dbReference type="AlphaFoldDB" id="A0A6C0HT50"/>
<proteinExistence type="predicted"/>